<dbReference type="STRING" id="1127673.GLIP_2815"/>
<dbReference type="eggNOG" id="COG3610">
    <property type="taxonomic scope" value="Bacteria"/>
</dbReference>
<feature type="transmembrane region" description="Helical" evidence="6">
    <location>
        <begin position="178"/>
        <end position="200"/>
    </location>
</feature>
<feature type="transmembrane region" description="Helical" evidence="6">
    <location>
        <begin position="221"/>
        <end position="239"/>
    </location>
</feature>
<feature type="transmembrane region" description="Helical" evidence="6">
    <location>
        <begin position="367"/>
        <end position="384"/>
    </location>
</feature>
<evidence type="ECO:0000256" key="2">
    <source>
        <dbReference type="ARBA" id="ARBA00022692"/>
    </source>
</evidence>
<evidence type="ECO:0000256" key="6">
    <source>
        <dbReference type="SAM" id="Phobius"/>
    </source>
</evidence>
<evidence type="ECO:0000259" key="7">
    <source>
        <dbReference type="Pfam" id="PF06738"/>
    </source>
</evidence>
<comment type="similarity">
    <text evidence="5">Belongs to the ThrE exporter (TC 2.A.79) family.</text>
</comment>
<dbReference type="PANTHER" id="PTHR31082">
    <property type="entry name" value="PHEROMONE-REGULATED MEMBRANE PROTEIN 10"/>
    <property type="match status" value="1"/>
</dbReference>
<dbReference type="GO" id="GO:0022857">
    <property type="term" value="F:transmembrane transporter activity"/>
    <property type="evidence" value="ECO:0007669"/>
    <property type="project" value="InterPro"/>
</dbReference>
<evidence type="ECO:0000256" key="3">
    <source>
        <dbReference type="ARBA" id="ARBA00022989"/>
    </source>
</evidence>
<sequence>MLHKYGSPSFRLEAYLSEVAHHLGVHASFISTPTSLSIVLWSDRHEDEYNHAARIDPGELDMNSLSLTDELAFQLLSGEISLADADKRLDQIDAMQSPYNKTLTGVAFGTATSAFAMLMGAGWPEIFWSGVLGVIVYFWTLWSLRSKRVNLMLESVASFTVGFSACAINYYFDSGFNIWLIILSSLIILVPGLSLTIGLAELSSRNLVSGTARVMDATMQLFKLYFGAFIGITLGYQLFGHQELQVADTLPFWVNWLGVLMLSIGLVAIFRTRMKHVPWAIVSTFIAYGASTWSSAYLENGLGAFVGAFALGVYSNIFSRTMNAPSTIVAMHGLIVLVPGSKTYIGLNSFISGQDFIKADHIGQETFLILMSLVAGLIFANVVMPTKKAL</sequence>
<feature type="domain" description="Threonine/Serine exporter ThrE" evidence="8">
    <location>
        <begin position="258"/>
        <end position="382"/>
    </location>
</feature>
<dbReference type="AlphaFoldDB" id="K6XUU3"/>
<feature type="transmembrane region" description="Helical" evidence="6">
    <location>
        <begin position="302"/>
        <end position="319"/>
    </location>
</feature>
<dbReference type="eggNOG" id="COG2966">
    <property type="taxonomic scope" value="Bacteria"/>
</dbReference>
<dbReference type="PANTHER" id="PTHR31082:SF4">
    <property type="entry name" value="PHEROMONE-REGULATED MEMBRANE PROTEIN 10"/>
    <property type="match status" value="1"/>
</dbReference>
<dbReference type="Pfam" id="PF06738">
    <property type="entry name" value="ThrE"/>
    <property type="match status" value="1"/>
</dbReference>
<keyword evidence="10" id="KW-1185">Reference proteome</keyword>
<protein>
    <recommendedName>
        <fullName evidence="11">Threonine/serine exporter-like N-terminal domain-containing protein</fullName>
    </recommendedName>
</protein>
<proteinExistence type="inferred from homology"/>
<feature type="transmembrane region" description="Helical" evidence="6">
    <location>
        <begin position="126"/>
        <end position="144"/>
    </location>
</feature>
<dbReference type="Pfam" id="PF12821">
    <property type="entry name" value="ThrE_2"/>
    <property type="match status" value="1"/>
</dbReference>
<evidence type="ECO:0000313" key="10">
    <source>
        <dbReference type="Proteomes" id="UP000006334"/>
    </source>
</evidence>
<keyword evidence="4 6" id="KW-0472">Membrane</keyword>
<evidence type="ECO:0000256" key="4">
    <source>
        <dbReference type="ARBA" id="ARBA00023136"/>
    </source>
</evidence>
<dbReference type="InterPro" id="IPR024528">
    <property type="entry name" value="ThrE_2"/>
</dbReference>
<evidence type="ECO:0000313" key="9">
    <source>
        <dbReference type="EMBL" id="GAC15436.1"/>
    </source>
</evidence>
<dbReference type="GO" id="GO:0016020">
    <property type="term" value="C:membrane"/>
    <property type="evidence" value="ECO:0007669"/>
    <property type="project" value="UniProtKB-SubCell"/>
</dbReference>
<reference evidence="9 10" key="1">
    <citation type="journal article" date="2017" name="Antonie Van Leeuwenhoek">
        <title>Rhizobium rhizosphaerae sp. nov., a novel species isolated from rice rhizosphere.</title>
        <authorList>
            <person name="Zhao J.J."/>
            <person name="Zhang J."/>
            <person name="Zhang R.J."/>
            <person name="Zhang C.W."/>
            <person name="Yin H.Q."/>
            <person name="Zhang X.X."/>
        </authorList>
    </citation>
    <scope>NUCLEOTIDE SEQUENCE [LARGE SCALE GENOMIC DNA]</scope>
    <source>
        <strain evidence="9 10">E3</strain>
    </source>
</reference>
<name>K6XUU3_9ALTE</name>
<feature type="domain" description="Threonine/serine exporter-like N-terminal" evidence="7">
    <location>
        <begin position="1"/>
        <end position="234"/>
    </location>
</feature>
<feature type="transmembrane region" description="Helical" evidence="6">
    <location>
        <begin position="277"/>
        <end position="296"/>
    </location>
</feature>
<dbReference type="InterPro" id="IPR010619">
    <property type="entry name" value="ThrE-like_N"/>
</dbReference>
<comment type="caution">
    <text evidence="9">The sequence shown here is derived from an EMBL/GenBank/DDBJ whole genome shotgun (WGS) entry which is preliminary data.</text>
</comment>
<keyword evidence="3 6" id="KW-1133">Transmembrane helix</keyword>
<feature type="transmembrane region" description="Helical" evidence="6">
    <location>
        <begin position="251"/>
        <end position="270"/>
    </location>
</feature>
<dbReference type="InterPro" id="IPR051361">
    <property type="entry name" value="ThrE/Ser_Exporter"/>
</dbReference>
<evidence type="ECO:0000256" key="1">
    <source>
        <dbReference type="ARBA" id="ARBA00004141"/>
    </source>
</evidence>
<feature type="transmembrane region" description="Helical" evidence="6">
    <location>
        <begin position="326"/>
        <end position="347"/>
    </location>
</feature>
<feature type="transmembrane region" description="Helical" evidence="6">
    <location>
        <begin position="151"/>
        <end position="172"/>
    </location>
</feature>
<accession>K6XUU3</accession>
<organism evidence="9 10">
    <name type="scientific">Aliiglaciecola lipolytica E3</name>
    <dbReference type="NCBI Taxonomy" id="1127673"/>
    <lineage>
        <taxon>Bacteria</taxon>
        <taxon>Pseudomonadati</taxon>
        <taxon>Pseudomonadota</taxon>
        <taxon>Gammaproteobacteria</taxon>
        <taxon>Alteromonadales</taxon>
        <taxon>Alteromonadaceae</taxon>
        <taxon>Aliiglaciecola</taxon>
    </lineage>
</organism>
<evidence type="ECO:0000259" key="8">
    <source>
        <dbReference type="Pfam" id="PF12821"/>
    </source>
</evidence>
<comment type="subcellular location">
    <subcellularLocation>
        <location evidence="1">Membrane</location>
        <topology evidence="1">Multi-pass membrane protein</topology>
    </subcellularLocation>
</comment>
<keyword evidence="2 6" id="KW-0812">Transmembrane</keyword>
<dbReference type="Proteomes" id="UP000006334">
    <property type="component" value="Unassembled WGS sequence"/>
</dbReference>
<evidence type="ECO:0008006" key="11">
    <source>
        <dbReference type="Google" id="ProtNLM"/>
    </source>
</evidence>
<dbReference type="EMBL" id="BAEN01000055">
    <property type="protein sequence ID" value="GAC15436.1"/>
    <property type="molecule type" value="Genomic_DNA"/>
</dbReference>
<gene>
    <name evidence="9" type="ORF">GLIP_2815</name>
</gene>
<evidence type="ECO:0000256" key="5">
    <source>
        <dbReference type="ARBA" id="ARBA00034125"/>
    </source>
</evidence>